<name>A0AA37BFF3_9ACTN</name>
<protein>
    <submittedName>
        <fullName evidence="3">Uncharacterized protein</fullName>
    </submittedName>
</protein>
<evidence type="ECO:0000256" key="1">
    <source>
        <dbReference type="SAM" id="MobiDB-lite"/>
    </source>
</evidence>
<gene>
    <name evidence="3" type="ORF">GCM10010126_22040</name>
</gene>
<dbReference type="SUPFAM" id="SSF54427">
    <property type="entry name" value="NTF2-like"/>
    <property type="match status" value="1"/>
</dbReference>
<accession>A0AA37BFF3</accession>
<feature type="region of interest" description="Disordered" evidence="1">
    <location>
        <begin position="45"/>
        <end position="68"/>
    </location>
</feature>
<evidence type="ECO:0000256" key="2">
    <source>
        <dbReference type="SAM" id="Phobius"/>
    </source>
</evidence>
<feature type="transmembrane region" description="Helical" evidence="2">
    <location>
        <begin position="20"/>
        <end position="41"/>
    </location>
</feature>
<feature type="region of interest" description="Disordered" evidence="1">
    <location>
        <begin position="181"/>
        <end position="221"/>
    </location>
</feature>
<organism evidence="3 4">
    <name type="scientific">Planomonospora parontospora</name>
    <dbReference type="NCBI Taxonomy" id="58119"/>
    <lineage>
        <taxon>Bacteria</taxon>
        <taxon>Bacillati</taxon>
        <taxon>Actinomycetota</taxon>
        <taxon>Actinomycetes</taxon>
        <taxon>Streptosporangiales</taxon>
        <taxon>Streptosporangiaceae</taxon>
        <taxon>Planomonospora</taxon>
    </lineage>
</organism>
<keyword evidence="2" id="KW-0812">Transmembrane</keyword>
<sequence length="221" mass="23224">MGYPPQYGPPPRGETGRGLTVIVLMVAGLIIGTVIAVLTVLDPSAAQDSPPASASTSDAPGDARTEEAVRQAAQAAFDAYADGRSGDFWDLWSTRAQASITREEYVRLFRLCPQLVAGAAFTVADVYVTGDTALVSASRTGDPTPYDYDFVREDGSWRHVPPPEEQEEYRAKGVDRIVAERRTAGTCGTPAPTTSSAPFAPSDPASSAPSDPASSFTPPTG</sequence>
<dbReference type="InterPro" id="IPR032710">
    <property type="entry name" value="NTF2-like_dom_sf"/>
</dbReference>
<evidence type="ECO:0000313" key="4">
    <source>
        <dbReference type="Proteomes" id="UP000627984"/>
    </source>
</evidence>
<evidence type="ECO:0000313" key="3">
    <source>
        <dbReference type="EMBL" id="GGK62223.1"/>
    </source>
</evidence>
<keyword evidence="2" id="KW-0472">Membrane</keyword>
<dbReference type="EMBL" id="BMQD01000005">
    <property type="protein sequence ID" value="GGK62223.1"/>
    <property type="molecule type" value="Genomic_DNA"/>
</dbReference>
<proteinExistence type="predicted"/>
<dbReference type="Proteomes" id="UP000627984">
    <property type="component" value="Unassembled WGS sequence"/>
</dbReference>
<keyword evidence="2" id="KW-1133">Transmembrane helix</keyword>
<reference evidence="3" key="1">
    <citation type="journal article" date="2014" name="Int. J. Syst. Evol. Microbiol.">
        <title>Complete genome sequence of Corynebacterium casei LMG S-19264T (=DSM 44701T), isolated from a smear-ripened cheese.</title>
        <authorList>
            <consortium name="US DOE Joint Genome Institute (JGI-PGF)"/>
            <person name="Walter F."/>
            <person name="Albersmeier A."/>
            <person name="Kalinowski J."/>
            <person name="Ruckert C."/>
        </authorList>
    </citation>
    <scope>NUCLEOTIDE SEQUENCE</scope>
    <source>
        <strain evidence="3">JCM 3093</strain>
    </source>
</reference>
<comment type="caution">
    <text evidence="3">The sequence shown here is derived from an EMBL/GenBank/DDBJ whole genome shotgun (WGS) entry which is preliminary data.</text>
</comment>
<reference evidence="3" key="2">
    <citation type="submission" date="2022-09" db="EMBL/GenBank/DDBJ databases">
        <authorList>
            <person name="Sun Q."/>
            <person name="Ohkuma M."/>
        </authorList>
    </citation>
    <scope>NUCLEOTIDE SEQUENCE</scope>
    <source>
        <strain evidence="3">JCM 3093</strain>
    </source>
</reference>
<feature type="compositionally biased region" description="Low complexity" evidence="1">
    <location>
        <begin position="189"/>
        <end position="221"/>
    </location>
</feature>
<dbReference type="RefSeq" id="WP_191894615.1">
    <property type="nucleotide sequence ID" value="NZ_BMQD01000005.1"/>
</dbReference>
<dbReference type="AlphaFoldDB" id="A0AA37BFF3"/>
<feature type="compositionally biased region" description="Low complexity" evidence="1">
    <location>
        <begin position="45"/>
        <end position="60"/>
    </location>
</feature>